<keyword evidence="2" id="KW-0472">Membrane</keyword>
<accession>G4TGN3</accession>
<dbReference type="InterPro" id="IPR016833">
    <property type="entry name" value="Put_Na-Bile_cotransptr"/>
</dbReference>
<evidence type="ECO:0000313" key="4">
    <source>
        <dbReference type="Proteomes" id="UP000007148"/>
    </source>
</evidence>
<comment type="caution">
    <text evidence="3">The sequence shown here is derived from an EMBL/GenBank/DDBJ whole genome shotgun (WGS) entry which is preliminary data.</text>
</comment>
<evidence type="ECO:0000313" key="3">
    <source>
        <dbReference type="EMBL" id="CCA70490.1"/>
    </source>
</evidence>
<keyword evidence="2" id="KW-0812">Transmembrane</keyword>
<dbReference type="OMA" id="LPIMIYH"/>
<gene>
    <name evidence="3" type="ORF">PIIN_04428</name>
</gene>
<name>G4TGN3_SERID</name>
<keyword evidence="4" id="KW-1185">Reference proteome</keyword>
<dbReference type="InParanoid" id="G4TGN3"/>
<dbReference type="GO" id="GO:0005886">
    <property type="term" value="C:plasma membrane"/>
    <property type="evidence" value="ECO:0007669"/>
    <property type="project" value="TreeGrafter"/>
</dbReference>
<feature type="transmembrane region" description="Helical" evidence="2">
    <location>
        <begin position="102"/>
        <end position="126"/>
    </location>
</feature>
<feature type="transmembrane region" description="Helical" evidence="2">
    <location>
        <begin position="169"/>
        <end position="192"/>
    </location>
</feature>
<dbReference type="HOGENOM" id="CLU_039013_3_0_1"/>
<dbReference type="InterPro" id="IPR038770">
    <property type="entry name" value="Na+/solute_symporter_sf"/>
</dbReference>
<dbReference type="PANTHER" id="PTHR18640:SF5">
    <property type="entry name" value="SODIUM_BILE ACID COTRANSPORTER 7"/>
    <property type="match status" value="1"/>
</dbReference>
<organism evidence="3 4">
    <name type="scientific">Serendipita indica (strain DSM 11827)</name>
    <name type="common">Root endophyte fungus</name>
    <name type="synonym">Piriformospora indica</name>
    <dbReference type="NCBI Taxonomy" id="1109443"/>
    <lineage>
        <taxon>Eukaryota</taxon>
        <taxon>Fungi</taxon>
        <taxon>Dikarya</taxon>
        <taxon>Basidiomycota</taxon>
        <taxon>Agaricomycotina</taxon>
        <taxon>Agaricomycetes</taxon>
        <taxon>Sebacinales</taxon>
        <taxon>Serendipitaceae</taxon>
        <taxon>Serendipita</taxon>
    </lineage>
</organism>
<sequence length="424" mass="45854">MTTKLSSVNQDVDSESSVVSQKPEKPEKPLWRRVLSYLIAQWLIFGLGLAILLAWAFPNVGKNGGAIRAEYTVKWGAIALIFLLTGLSLSTKAFLNQALNWHLHLVTQIISFFVFSAVVYGVIWAIVGSGNTHLDRSVLGGIITMGVLPTTLASNVAMTRNAGGNVESATAEVVVGNVVGVFLTPSLLSLYLKPLAKHGFTQPDASGKGGLVGIYILMVKQLSACLFGPLIVGQIIQNLSPTKVKEIQERFKFAIINQVLMLVLVWSTFCGQFATGIFDRVSHDTIILVAFLNVALYLFMSLVCLWGARPPLPSPNSPLLPCNGVEESKSMKKLRGFVKKLTFGKKETAAICFCGAAKGLVLGAPLISIMYSAYGNDVQAAATLPIALYQGTQIAIAQISVRVVKAWILRGDEEEEAEDKERNE</sequence>
<feature type="transmembrane region" description="Helical" evidence="2">
    <location>
        <begin position="75"/>
        <end position="95"/>
    </location>
</feature>
<feature type="transmembrane region" description="Helical" evidence="2">
    <location>
        <begin position="286"/>
        <end position="308"/>
    </location>
</feature>
<reference evidence="3 4" key="1">
    <citation type="journal article" date="2011" name="PLoS Pathog.">
        <title>Endophytic Life Strategies Decoded by Genome and Transcriptome Analyses of the Mutualistic Root Symbiont Piriformospora indica.</title>
        <authorList>
            <person name="Zuccaro A."/>
            <person name="Lahrmann U."/>
            <person name="Guldener U."/>
            <person name="Langen G."/>
            <person name="Pfiffi S."/>
            <person name="Biedenkopf D."/>
            <person name="Wong P."/>
            <person name="Samans B."/>
            <person name="Grimm C."/>
            <person name="Basiewicz M."/>
            <person name="Murat C."/>
            <person name="Martin F."/>
            <person name="Kogel K.H."/>
        </authorList>
    </citation>
    <scope>NUCLEOTIDE SEQUENCE [LARGE SCALE GENOMIC DNA]</scope>
    <source>
        <strain evidence="3 4">DSM 11827</strain>
    </source>
</reference>
<feature type="transmembrane region" description="Helical" evidence="2">
    <location>
        <begin position="138"/>
        <end position="157"/>
    </location>
</feature>
<dbReference type="AlphaFoldDB" id="G4TGN3"/>
<evidence type="ECO:0000256" key="1">
    <source>
        <dbReference type="SAM" id="MobiDB-lite"/>
    </source>
</evidence>
<feature type="transmembrane region" description="Helical" evidence="2">
    <location>
        <begin position="34"/>
        <end position="55"/>
    </location>
</feature>
<dbReference type="OrthoDB" id="188035at2759"/>
<dbReference type="PANTHER" id="PTHR18640">
    <property type="entry name" value="SOLUTE CARRIER FAMILY 10 MEMBER 7"/>
    <property type="match status" value="1"/>
</dbReference>
<feature type="transmembrane region" description="Helical" evidence="2">
    <location>
        <begin position="253"/>
        <end position="274"/>
    </location>
</feature>
<dbReference type="STRING" id="1109443.G4TGN3"/>
<dbReference type="PIRSF" id="PIRSF026166">
    <property type="entry name" value="UCP026166"/>
    <property type="match status" value="1"/>
</dbReference>
<dbReference type="Proteomes" id="UP000007148">
    <property type="component" value="Unassembled WGS sequence"/>
</dbReference>
<protein>
    <submittedName>
        <fullName evidence="3">Uncharacterized protein</fullName>
    </submittedName>
</protein>
<dbReference type="EMBL" id="CAFZ01000084">
    <property type="protein sequence ID" value="CCA70490.1"/>
    <property type="molecule type" value="Genomic_DNA"/>
</dbReference>
<dbReference type="Gene3D" id="1.20.1530.20">
    <property type="match status" value="1"/>
</dbReference>
<proteinExistence type="predicted"/>
<dbReference type="eggNOG" id="KOG4821">
    <property type="taxonomic scope" value="Eukaryota"/>
</dbReference>
<keyword evidence="2" id="KW-1133">Transmembrane helix</keyword>
<feature type="region of interest" description="Disordered" evidence="1">
    <location>
        <begin position="1"/>
        <end position="21"/>
    </location>
</feature>
<dbReference type="Pfam" id="PF13593">
    <property type="entry name" value="SBF_like"/>
    <property type="match status" value="1"/>
</dbReference>
<feature type="transmembrane region" description="Helical" evidence="2">
    <location>
        <begin position="212"/>
        <end position="232"/>
    </location>
</feature>
<evidence type="ECO:0000256" key="2">
    <source>
        <dbReference type="SAM" id="Phobius"/>
    </source>
</evidence>